<keyword evidence="3" id="KW-1185">Reference proteome</keyword>
<accession>A0A927ILV2</accession>
<dbReference type="CDD" id="cd16892">
    <property type="entry name" value="LT_VirB1-like"/>
    <property type="match status" value="1"/>
</dbReference>
<comment type="caution">
    <text evidence="2">The sequence shown here is derived from an EMBL/GenBank/DDBJ whole genome shotgun (WGS) entry which is preliminary data.</text>
</comment>
<dbReference type="SUPFAM" id="SSF53955">
    <property type="entry name" value="Lysozyme-like"/>
    <property type="match status" value="1"/>
</dbReference>
<dbReference type="Proteomes" id="UP000647424">
    <property type="component" value="Unassembled WGS sequence"/>
</dbReference>
<sequence length="170" mass="17885">MAPELLLTLTLACAPQVHPDTALRLIRHESGGNPYAIGINGPYRLSPQPSSKSQAVATANMLLQAGLSIDMGLGMINSKNLKSLGLSVESVFDPCTNLQAMQTILQAGYSRAVKTHGPGQKSLIAALSEYNTGHPVNGIKNGYVARVFATPVPWVLAQNTTPANIQAGQP</sequence>
<dbReference type="Pfam" id="PF01464">
    <property type="entry name" value="SLT"/>
    <property type="match status" value="1"/>
</dbReference>
<dbReference type="InterPro" id="IPR008258">
    <property type="entry name" value="Transglycosylase_SLT_dom_1"/>
</dbReference>
<organism evidence="2 3">
    <name type="scientific">Limnohabitans radicicola</name>
    <dbReference type="NCBI Taxonomy" id="2771427"/>
    <lineage>
        <taxon>Bacteria</taxon>
        <taxon>Pseudomonadati</taxon>
        <taxon>Pseudomonadota</taxon>
        <taxon>Betaproteobacteria</taxon>
        <taxon>Burkholderiales</taxon>
        <taxon>Comamonadaceae</taxon>
        <taxon>Limnohabitans</taxon>
    </lineage>
</organism>
<evidence type="ECO:0000259" key="1">
    <source>
        <dbReference type="Pfam" id="PF01464"/>
    </source>
</evidence>
<evidence type="ECO:0000313" key="2">
    <source>
        <dbReference type="EMBL" id="MBD8051098.1"/>
    </source>
</evidence>
<dbReference type="AlphaFoldDB" id="A0A927ILV2"/>
<gene>
    <name evidence="2" type="ORF">IC609_11110</name>
</gene>
<dbReference type="Gene3D" id="1.10.530.10">
    <property type="match status" value="1"/>
</dbReference>
<protein>
    <submittedName>
        <fullName evidence="2">Lytic transglycosylase domain-containing protein</fullName>
    </submittedName>
</protein>
<evidence type="ECO:0000313" key="3">
    <source>
        <dbReference type="Proteomes" id="UP000647424"/>
    </source>
</evidence>
<proteinExistence type="predicted"/>
<reference evidence="2" key="1">
    <citation type="submission" date="2020-09" db="EMBL/GenBank/DDBJ databases">
        <title>Genome seq and assembly of Limnohabitants sp.</title>
        <authorList>
            <person name="Chhetri G."/>
        </authorList>
    </citation>
    <scope>NUCLEOTIDE SEQUENCE</scope>
    <source>
        <strain evidence="2">JUR4</strain>
    </source>
</reference>
<feature type="domain" description="Transglycosylase SLT" evidence="1">
    <location>
        <begin position="12"/>
        <end position="134"/>
    </location>
</feature>
<dbReference type="EMBL" id="JACYFT010000002">
    <property type="protein sequence ID" value="MBD8051098.1"/>
    <property type="molecule type" value="Genomic_DNA"/>
</dbReference>
<name>A0A927ILV2_9BURK</name>
<dbReference type="InterPro" id="IPR023346">
    <property type="entry name" value="Lysozyme-like_dom_sf"/>
</dbReference>
<dbReference type="RefSeq" id="WP_191819556.1">
    <property type="nucleotide sequence ID" value="NZ_JACYFT010000002.1"/>
</dbReference>